<dbReference type="AlphaFoldDB" id="A0AAQ3TCU1"/>
<reference evidence="1 2" key="1">
    <citation type="submission" date="2024-02" db="EMBL/GenBank/DDBJ databases">
        <title>High-quality chromosome-scale genome assembly of Pensacola bahiagrass (Paspalum notatum Flugge var. saurae).</title>
        <authorList>
            <person name="Vega J.M."/>
            <person name="Podio M."/>
            <person name="Orjuela J."/>
            <person name="Siena L.A."/>
            <person name="Pessino S.C."/>
            <person name="Combes M.C."/>
            <person name="Mariac C."/>
            <person name="Albertini E."/>
            <person name="Pupilli F."/>
            <person name="Ortiz J.P.A."/>
            <person name="Leblanc O."/>
        </authorList>
    </citation>
    <scope>NUCLEOTIDE SEQUENCE [LARGE SCALE GENOMIC DNA]</scope>
    <source>
        <strain evidence="1">R1</strain>
        <tissue evidence="1">Leaf</tissue>
    </source>
</reference>
<gene>
    <name evidence="1" type="ORF">U9M48_019744</name>
</gene>
<sequence>MPTSHTLSSRKSRNNYNNPPFHTNIFLLITNTFAQKEYKVVKKNFKINLAAEYISLQRCNVQRKVNIKYDLEPTVVILDHNLFICQIRKLVKYNPVNGPIRD</sequence>
<keyword evidence="2" id="KW-1185">Reference proteome</keyword>
<evidence type="ECO:0000313" key="1">
    <source>
        <dbReference type="EMBL" id="WVZ71123.1"/>
    </source>
</evidence>
<organism evidence="1 2">
    <name type="scientific">Paspalum notatum var. saurae</name>
    <dbReference type="NCBI Taxonomy" id="547442"/>
    <lineage>
        <taxon>Eukaryota</taxon>
        <taxon>Viridiplantae</taxon>
        <taxon>Streptophyta</taxon>
        <taxon>Embryophyta</taxon>
        <taxon>Tracheophyta</taxon>
        <taxon>Spermatophyta</taxon>
        <taxon>Magnoliopsida</taxon>
        <taxon>Liliopsida</taxon>
        <taxon>Poales</taxon>
        <taxon>Poaceae</taxon>
        <taxon>PACMAD clade</taxon>
        <taxon>Panicoideae</taxon>
        <taxon>Andropogonodae</taxon>
        <taxon>Paspaleae</taxon>
        <taxon>Paspalinae</taxon>
        <taxon>Paspalum</taxon>
    </lineage>
</organism>
<protein>
    <submittedName>
        <fullName evidence="1">Uncharacterized protein</fullName>
    </submittedName>
</protein>
<dbReference type="Proteomes" id="UP001341281">
    <property type="component" value="Chromosome 04"/>
</dbReference>
<proteinExistence type="predicted"/>
<evidence type="ECO:0000313" key="2">
    <source>
        <dbReference type="Proteomes" id="UP001341281"/>
    </source>
</evidence>
<name>A0AAQ3TCU1_PASNO</name>
<accession>A0AAQ3TCU1</accession>
<dbReference type="EMBL" id="CP144748">
    <property type="protein sequence ID" value="WVZ71123.1"/>
    <property type="molecule type" value="Genomic_DNA"/>
</dbReference>